<gene>
    <name evidence="1" type="ORF">O181_116005</name>
</gene>
<protein>
    <submittedName>
        <fullName evidence="1">Uncharacterized protein</fullName>
    </submittedName>
</protein>
<accession>A0A9Q3PX03</accession>
<comment type="caution">
    <text evidence="1">The sequence shown here is derived from an EMBL/GenBank/DDBJ whole genome shotgun (WGS) entry which is preliminary data.</text>
</comment>
<name>A0A9Q3PX03_9BASI</name>
<reference evidence="1" key="1">
    <citation type="submission" date="2021-03" db="EMBL/GenBank/DDBJ databases">
        <title>Draft genome sequence of rust myrtle Austropuccinia psidii MF-1, a brazilian biotype.</title>
        <authorList>
            <person name="Quecine M.C."/>
            <person name="Pachon D.M.R."/>
            <person name="Bonatelli M.L."/>
            <person name="Correr F.H."/>
            <person name="Franceschini L.M."/>
            <person name="Leite T.F."/>
            <person name="Margarido G.R.A."/>
            <person name="Almeida C.A."/>
            <person name="Ferrarezi J.A."/>
            <person name="Labate C.A."/>
        </authorList>
    </citation>
    <scope>NUCLEOTIDE SEQUENCE</scope>
    <source>
        <strain evidence="1">MF-1</strain>
    </source>
</reference>
<sequence length="131" mass="15357">MGYYYDQPRKEESASTVKLDYVSENIKENYGINNPMQETYSQFTENQSNKDEEATEGYQAFHLPLSDYNGEGNMEINDYSLFNQKIPEKEVNWEELIFGRNLEDKGKSVTRASSLALKENLYEEIDMKFFT</sequence>
<dbReference type="Proteomes" id="UP000765509">
    <property type="component" value="Unassembled WGS sequence"/>
</dbReference>
<dbReference type="EMBL" id="AVOT02098054">
    <property type="protein sequence ID" value="MBW0576290.1"/>
    <property type="molecule type" value="Genomic_DNA"/>
</dbReference>
<proteinExistence type="predicted"/>
<keyword evidence="2" id="KW-1185">Reference proteome</keyword>
<dbReference type="AlphaFoldDB" id="A0A9Q3PX03"/>
<organism evidence="1 2">
    <name type="scientific">Austropuccinia psidii MF-1</name>
    <dbReference type="NCBI Taxonomy" id="1389203"/>
    <lineage>
        <taxon>Eukaryota</taxon>
        <taxon>Fungi</taxon>
        <taxon>Dikarya</taxon>
        <taxon>Basidiomycota</taxon>
        <taxon>Pucciniomycotina</taxon>
        <taxon>Pucciniomycetes</taxon>
        <taxon>Pucciniales</taxon>
        <taxon>Sphaerophragmiaceae</taxon>
        <taxon>Austropuccinia</taxon>
    </lineage>
</organism>
<evidence type="ECO:0000313" key="1">
    <source>
        <dbReference type="EMBL" id="MBW0576290.1"/>
    </source>
</evidence>
<evidence type="ECO:0000313" key="2">
    <source>
        <dbReference type="Proteomes" id="UP000765509"/>
    </source>
</evidence>